<proteinExistence type="inferred from homology"/>
<keyword evidence="7" id="KW-0067">ATP-binding</keyword>
<evidence type="ECO:0000256" key="5">
    <source>
        <dbReference type="ARBA" id="ARBA00022692"/>
    </source>
</evidence>
<evidence type="ECO:0000313" key="16">
    <source>
        <dbReference type="Proteomes" id="UP001301769"/>
    </source>
</evidence>
<dbReference type="Gene3D" id="3.40.50.300">
    <property type="entry name" value="P-loop containing nucleotide triphosphate hydrolases"/>
    <property type="match status" value="2"/>
</dbReference>
<dbReference type="GO" id="GO:0005886">
    <property type="term" value="C:plasma membrane"/>
    <property type="evidence" value="ECO:0007669"/>
    <property type="project" value="UniProtKB-SubCell"/>
</dbReference>
<evidence type="ECO:0000256" key="9">
    <source>
        <dbReference type="ARBA" id="ARBA00023136"/>
    </source>
</evidence>
<evidence type="ECO:0000256" key="12">
    <source>
        <dbReference type="SAM" id="Phobius"/>
    </source>
</evidence>
<comment type="similarity">
    <text evidence="2">Belongs to the ABC transporter superfamily. ABCC family. Conjugate transporter (TC 3.A.1.208) subfamily.</text>
</comment>
<evidence type="ECO:0000256" key="10">
    <source>
        <dbReference type="ARBA" id="ARBA00023180"/>
    </source>
</evidence>
<dbReference type="Pfam" id="PF00664">
    <property type="entry name" value="ABC_membrane"/>
    <property type="match status" value="1"/>
</dbReference>
<evidence type="ECO:0000256" key="11">
    <source>
        <dbReference type="SAM" id="MobiDB-lite"/>
    </source>
</evidence>
<dbReference type="InterPro" id="IPR050173">
    <property type="entry name" value="ABC_transporter_C-like"/>
</dbReference>
<feature type="compositionally biased region" description="Basic and acidic residues" evidence="11">
    <location>
        <begin position="595"/>
        <end position="606"/>
    </location>
</feature>
<evidence type="ECO:0000256" key="2">
    <source>
        <dbReference type="ARBA" id="ARBA00009726"/>
    </source>
</evidence>
<evidence type="ECO:0000256" key="7">
    <source>
        <dbReference type="ARBA" id="ARBA00022840"/>
    </source>
</evidence>
<comment type="caution">
    <text evidence="15">The sequence shown here is derived from an EMBL/GenBank/DDBJ whole genome shotgun (WGS) entry which is preliminary data.</text>
</comment>
<keyword evidence="5 12" id="KW-0812">Transmembrane</keyword>
<dbReference type="PROSITE" id="PS50893">
    <property type="entry name" value="ABC_TRANSPORTER_2"/>
    <property type="match status" value="2"/>
</dbReference>
<dbReference type="GO" id="GO:0016887">
    <property type="term" value="F:ATP hydrolysis activity"/>
    <property type="evidence" value="ECO:0007669"/>
    <property type="project" value="InterPro"/>
</dbReference>
<dbReference type="PANTHER" id="PTHR24223">
    <property type="entry name" value="ATP-BINDING CASSETTE SUB-FAMILY C"/>
    <property type="match status" value="1"/>
</dbReference>
<keyword evidence="3" id="KW-0813">Transport</keyword>
<feature type="domain" description="ABC transporter" evidence="13">
    <location>
        <begin position="370"/>
        <end position="603"/>
    </location>
</feature>
<dbReference type="InterPro" id="IPR036640">
    <property type="entry name" value="ABC1_TM_sf"/>
</dbReference>
<feature type="transmembrane region" description="Helical" evidence="12">
    <location>
        <begin position="643"/>
        <end position="671"/>
    </location>
</feature>
<dbReference type="InterPro" id="IPR017871">
    <property type="entry name" value="ABC_transporter-like_CS"/>
</dbReference>
<dbReference type="InterPro" id="IPR011527">
    <property type="entry name" value="ABC1_TM_dom"/>
</dbReference>
<feature type="region of interest" description="Disordered" evidence="11">
    <location>
        <begin position="591"/>
        <end position="619"/>
    </location>
</feature>
<protein>
    <submittedName>
        <fullName evidence="15">P-loop containing nucleoside triphosphate hydrolase protein</fullName>
    </submittedName>
</protein>
<evidence type="ECO:0000256" key="4">
    <source>
        <dbReference type="ARBA" id="ARBA00022475"/>
    </source>
</evidence>
<feature type="compositionally biased region" description="Polar residues" evidence="11">
    <location>
        <begin position="607"/>
        <end position="617"/>
    </location>
</feature>
<name>A0AAN6Y0S5_9PEZI</name>
<reference evidence="15" key="2">
    <citation type="submission" date="2023-05" db="EMBL/GenBank/DDBJ databases">
        <authorList>
            <consortium name="Lawrence Berkeley National Laboratory"/>
            <person name="Steindorff A."/>
            <person name="Hensen N."/>
            <person name="Bonometti L."/>
            <person name="Westerberg I."/>
            <person name="Brannstrom I.O."/>
            <person name="Guillou S."/>
            <person name="Cros-Aarteil S."/>
            <person name="Calhoun S."/>
            <person name="Haridas S."/>
            <person name="Kuo A."/>
            <person name="Mondo S."/>
            <person name="Pangilinan J."/>
            <person name="Riley R."/>
            <person name="Labutti K."/>
            <person name="Andreopoulos B."/>
            <person name="Lipzen A."/>
            <person name="Chen C."/>
            <person name="Yanf M."/>
            <person name="Daum C."/>
            <person name="Ng V."/>
            <person name="Clum A."/>
            <person name="Ohm R."/>
            <person name="Martin F."/>
            <person name="Silar P."/>
            <person name="Natvig D."/>
            <person name="Lalanne C."/>
            <person name="Gautier V."/>
            <person name="Ament-Velasquez S.L."/>
            <person name="Kruys A."/>
            <person name="Hutchinson M.I."/>
            <person name="Powell A.J."/>
            <person name="Barry K."/>
            <person name="Miller A.N."/>
            <person name="Grigoriev I.V."/>
            <person name="Debuchy R."/>
            <person name="Gladieux P."/>
            <person name="Thoren M.H."/>
            <person name="Johannesson H."/>
        </authorList>
    </citation>
    <scope>NUCLEOTIDE SEQUENCE</scope>
    <source>
        <strain evidence="15">PSN293</strain>
    </source>
</reference>
<comment type="subcellular location">
    <subcellularLocation>
        <location evidence="1">Cell membrane</location>
        <topology evidence="1">Multi-pass membrane protein</topology>
    </subcellularLocation>
</comment>
<feature type="transmembrane region" description="Helical" evidence="12">
    <location>
        <begin position="148"/>
        <end position="169"/>
    </location>
</feature>
<keyword evidence="15" id="KW-0378">Hydrolase</keyword>
<dbReference type="PROSITE" id="PS00211">
    <property type="entry name" value="ABC_TRANSPORTER_1"/>
    <property type="match status" value="1"/>
</dbReference>
<dbReference type="AlphaFoldDB" id="A0AAN6Y0S5"/>
<dbReference type="SMART" id="SM00382">
    <property type="entry name" value="AAA"/>
    <property type="match status" value="2"/>
</dbReference>
<evidence type="ECO:0000256" key="1">
    <source>
        <dbReference type="ARBA" id="ARBA00004651"/>
    </source>
</evidence>
<evidence type="ECO:0000256" key="3">
    <source>
        <dbReference type="ARBA" id="ARBA00022448"/>
    </source>
</evidence>
<keyword evidence="9 12" id="KW-0472">Membrane</keyword>
<dbReference type="SUPFAM" id="SSF52540">
    <property type="entry name" value="P-loop containing nucleoside triphosphate hydrolases"/>
    <property type="match status" value="2"/>
</dbReference>
<evidence type="ECO:0000313" key="15">
    <source>
        <dbReference type="EMBL" id="KAK4209940.1"/>
    </source>
</evidence>
<dbReference type="PROSITE" id="PS50929">
    <property type="entry name" value="ABC_TM1F"/>
    <property type="match status" value="1"/>
</dbReference>
<feature type="domain" description="ABC transporter" evidence="13">
    <location>
        <begin position="791"/>
        <end position="1042"/>
    </location>
</feature>
<keyword evidence="10" id="KW-0325">Glycoprotein</keyword>
<dbReference type="FunFam" id="3.40.50.300:FF:002145">
    <property type="entry name" value="ABC transporter (MsbA subfamily)"/>
    <property type="match status" value="1"/>
</dbReference>
<feature type="transmembrane region" description="Helical" evidence="12">
    <location>
        <begin position="691"/>
        <end position="716"/>
    </location>
</feature>
<keyword evidence="16" id="KW-1185">Reference proteome</keyword>
<reference evidence="15" key="1">
    <citation type="journal article" date="2023" name="Mol. Phylogenet. Evol.">
        <title>Genome-scale phylogeny and comparative genomics of the fungal order Sordariales.</title>
        <authorList>
            <person name="Hensen N."/>
            <person name="Bonometti L."/>
            <person name="Westerberg I."/>
            <person name="Brannstrom I.O."/>
            <person name="Guillou S."/>
            <person name="Cros-Aarteil S."/>
            <person name="Calhoun S."/>
            <person name="Haridas S."/>
            <person name="Kuo A."/>
            <person name="Mondo S."/>
            <person name="Pangilinan J."/>
            <person name="Riley R."/>
            <person name="LaButti K."/>
            <person name="Andreopoulos B."/>
            <person name="Lipzen A."/>
            <person name="Chen C."/>
            <person name="Yan M."/>
            <person name="Daum C."/>
            <person name="Ng V."/>
            <person name="Clum A."/>
            <person name="Steindorff A."/>
            <person name="Ohm R.A."/>
            <person name="Martin F."/>
            <person name="Silar P."/>
            <person name="Natvig D.O."/>
            <person name="Lalanne C."/>
            <person name="Gautier V."/>
            <person name="Ament-Velasquez S.L."/>
            <person name="Kruys A."/>
            <person name="Hutchinson M.I."/>
            <person name="Powell A.J."/>
            <person name="Barry K."/>
            <person name="Miller A.N."/>
            <person name="Grigoriev I.V."/>
            <person name="Debuchy R."/>
            <person name="Gladieux P."/>
            <person name="Hiltunen Thoren M."/>
            <person name="Johannesson H."/>
        </authorList>
    </citation>
    <scope>NUCLEOTIDE SEQUENCE</scope>
    <source>
        <strain evidence="15">PSN293</strain>
    </source>
</reference>
<feature type="transmembrane region" description="Helical" evidence="12">
    <location>
        <begin position="771"/>
        <end position="801"/>
    </location>
</feature>
<dbReference type="SUPFAM" id="SSF90123">
    <property type="entry name" value="ABC transporter transmembrane region"/>
    <property type="match status" value="2"/>
</dbReference>
<dbReference type="InterPro" id="IPR003439">
    <property type="entry name" value="ABC_transporter-like_ATP-bd"/>
</dbReference>
<feature type="transmembrane region" description="Helical" evidence="12">
    <location>
        <begin position="308"/>
        <end position="326"/>
    </location>
</feature>
<accession>A0AAN6Y0S5</accession>
<keyword evidence="8 12" id="KW-1133">Transmembrane helix</keyword>
<organism evidence="15 16">
    <name type="scientific">Rhypophila decipiens</name>
    <dbReference type="NCBI Taxonomy" id="261697"/>
    <lineage>
        <taxon>Eukaryota</taxon>
        <taxon>Fungi</taxon>
        <taxon>Dikarya</taxon>
        <taxon>Ascomycota</taxon>
        <taxon>Pezizomycotina</taxon>
        <taxon>Sordariomycetes</taxon>
        <taxon>Sordariomycetidae</taxon>
        <taxon>Sordariales</taxon>
        <taxon>Naviculisporaceae</taxon>
        <taxon>Rhypophila</taxon>
    </lineage>
</organism>
<keyword evidence="6" id="KW-0547">Nucleotide-binding</keyword>
<gene>
    <name evidence="15" type="ORF">QBC37DRAFT_449234</name>
</gene>
<dbReference type="Gene3D" id="1.20.1560.10">
    <property type="entry name" value="ABC transporter type 1, transmembrane domain"/>
    <property type="match status" value="2"/>
</dbReference>
<dbReference type="GO" id="GO:0140359">
    <property type="term" value="F:ABC-type transporter activity"/>
    <property type="evidence" value="ECO:0007669"/>
    <property type="project" value="InterPro"/>
</dbReference>
<dbReference type="InterPro" id="IPR027417">
    <property type="entry name" value="P-loop_NTPase"/>
</dbReference>
<evidence type="ECO:0000259" key="13">
    <source>
        <dbReference type="PROSITE" id="PS50893"/>
    </source>
</evidence>
<dbReference type="InterPro" id="IPR003593">
    <property type="entry name" value="AAA+_ATPase"/>
</dbReference>
<sequence>MAPLIGGSFVRHIIYLLSLIRGGSNDSAHNGTRASSVAAAVSCSNYSRLHNADEDEDMTIKPDADGEPIAIDPPLFFISPFQLWAGRLVSRVNKADGVLDDRWLPKFPSRGSASLRKIFSTFPKPGYQSGSSSGPWTFVFQFEVGGMAMLGFVLELLSSILSLLAPWILHRLLITPRSVPLAVSLVATTILSTLLGRARDPVCRTHAIWIDGILGSTIFAKAPRLCASARVDHPPAKIINLSSVDVAFLSHYVARLHDIWSAPMQILAIACLAVSIMTWPALAGFVAMAALVYWAAGNEPSAQMVFPSLAYFNLLSQPVFQASLALSRQFSVKPSLSRISNLLYADELEEIKFSPPEESGISVSYGQDKADEESYFLQDKSSPPSCFGLRVGDLGIPSGRLTAVIGPTGSGKTSLLLSILGQLSAVSGHITLHGDVSYAAQEPMILSGTFKDNITLGGRITSGGGRGQSRYRDVLQRTGLDIDLFGCPGGPENAVIGESGSNLSGGQRARVGLARALYSDAKILLLDDPLAAVNARVRNILFDAFRDESRTVVLDYIVVLDKNQVVWSGNREAFMANQSLRSKYLAGAQASDMVPGDKTKVEKSQTHDPASNSNGATSAVHEEAVGLVEDEERAKGALKWKVLAFYTTAAGGTFQALSALTMAALLMGARITGQYWFVWWIGDSAGLAQSTYIGVYLALVVAQSTLIAALGLVLVYGSNRASRAVHDRIVENLLSAPLARFQSQPTGRILNRLGRDIGSVDSNIMNAVDGLVAAGTTLLSSLVLIAATGSFMFATVVPFLVRVQCPYKSRAEPVLKWINLKIPAGQRLGIVGRTGSGRSTLLSALARLVDPQSGSISLSGVEISQIAPRKLRSVVCTLPQEPLIFKGTLRRNLDPHGQHRDSELDYMLEVCQLRDLLQTRFQVSPQNDESVLLDKELSSGGSELSMGQRQLLCAARVLLAKPKVLLVDEAAANIDLASDAILQRALQEMLPESTTMVVIAHRAASLAWMDRIIAMETGQVVEDDSPLNLLQGRSQDGERSYYASMG</sequence>
<dbReference type="EMBL" id="MU858189">
    <property type="protein sequence ID" value="KAK4209940.1"/>
    <property type="molecule type" value="Genomic_DNA"/>
</dbReference>
<feature type="transmembrane region" description="Helical" evidence="12">
    <location>
        <begin position="266"/>
        <end position="296"/>
    </location>
</feature>
<evidence type="ECO:0000256" key="6">
    <source>
        <dbReference type="ARBA" id="ARBA00022741"/>
    </source>
</evidence>
<dbReference type="Pfam" id="PF00005">
    <property type="entry name" value="ABC_tran"/>
    <property type="match status" value="2"/>
</dbReference>
<feature type="domain" description="ABC transmembrane type-1" evidence="14">
    <location>
        <begin position="648"/>
        <end position="801"/>
    </location>
</feature>
<evidence type="ECO:0000256" key="8">
    <source>
        <dbReference type="ARBA" id="ARBA00022989"/>
    </source>
</evidence>
<keyword evidence="4" id="KW-1003">Cell membrane</keyword>
<evidence type="ECO:0000259" key="14">
    <source>
        <dbReference type="PROSITE" id="PS50929"/>
    </source>
</evidence>
<dbReference type="GO" id="GO:0005524">
    <property type="term" value="F:ATP binding"/>
    <property type="evidence" value="ECO:0007669"/>
    <property type="project" value="UniProtKB-KW"/>
</dbReference>
<dbReference type="Proteomes" id="UP001301769">
    <property type="component" value="Unassembled WGS sequence"/>
</dbReference>